<dbReference type="Proteomes" id="UP000302139">
    <property type="component" value="Unassembled WGS sequence"/>
</dbReference>
<dbReference type="InterPro" id="IPR036457">
    <property type="entry name" value="PPM-type-like_dom_sf"/>
</dbReference>
<keyword evidence="8" id="KW-0067">ATP-binding</keyword>
<feature type="domain" description="PPM-type phosphatase" evidence="16">
    <location>
        <begin position="250"/>
        <end position="471"/>
    </location>
</feature>
<comment type="catalytic activity">
    <reaction evidence="12">
        <text>O-phospho-L-seryl-[protein] + H2O = L-seryl-[protein] + phosphate</text>
        <dbReference type="Rhea" id="RHEA:20629"/>
        <dbReference type="Rhea" id="RHEA-COMP:9863"/>
        <dbReference type="Rhea" id="RHEA-COMP:11604"/>
        <dbReference type="ChEBI" id="CHEBI:15377"/>
        <dbReference type="ChEBI" id="CHEBI:29999"/>
        <dbReference type="ChEBI" id="CHEBI:43474"/>
        <dbReference type="ChEBI" id="CHEBI:83421"/>
        <dbReference type="EC" id="3.1.3.16"/>
    </reaction>
</comment>
<evidence type="ECO:0000256" key="14">
    <source>
        <dbReference type="ARBA" id="ARBA00075117"/>
    </source>
</evidence>
<dbReference type="GO" id="GO:0004722">
    <property type="term" value="F:protein serine/threonine phosphatase activity"/>
    <property type="evidence" value="ECO:0007669"/>
    <property type="project" value="UniProtKB-EC"/>
</dbReference>
<keyword evidence="9" id="KW-0460">Magnesium</keyword>
<dbReference type="Gene3D" id="3.30.450.40">
    <property type="match status" value="1"/>
</dbReference>
<dbReference type="EC" id="3.1.3.16" evidence="1"/>
<dbReference type="Pfam" id="PF07228">
    <property type="entry name" value="SpoIIE"/>
    <property type="match status" value="1"/>
</dbReference>
<evidence type="ECO:0000313" key="17">
    <source>
        <dbReference type="EMBL" id="GDY68458.1"/>
    </source>
</evidence>
<dbReference type="AlphaFoldDB" id="A0A4D4M9D8"/>
<dbReference type="PANTHER" id="PTHR43156">
    <property type="entry name" value="STAGE II SPORULATION PROTEIN E-RELATED"/>
    <property type="match status" value="1"/>
</dbReference>
<dbReference type="InterPro" id="IPR001932">
    <property type="entry name" value="PPM-type_phosphatase-like_dom"/>
</dbReference>
<dbReference type="GO" id="GO:0005524">
    <property type="term" value="F:ATP binding"/>
    <property type="evidence" value="ECO:0007669"/>
    <property type="project" value="UniProtKB-KW"/>
</dbReference>
<dbReference type="PANTHER" id="PTHR43156:SF2">
    <property type="entry name" value="STAGE II SPORULATION PROTEIN E"/>
    <property type="match status" value="1"/>
</dbReference>
<evidence type="ECO:0000256" key="15">
    <source>
        <dbReference type="ARBA" id="ARBA00081350"/>
    </source>
</evidence>
<accession>A0A4D4M9D8</accession>
<evidence type="ECO:0000256" key="9">
    <source>
        <dbReference type="ARBA" id="ARBA00022842"/>
    </source>
</evidence>
<dbReference type="FunFam" id="3.30.565.10:FF:000028">
    <property type="entry name" value="PAS sensor protein"/>
    <property type="match status" value="1"/>
</dbReference>
<dbReference type="FunFam" id="3.60.40.10:FF:000005">
    <property type="entry name" value="Serine/threonine protein phosphatase"/>
    <property type="match status" value="1"/>
</dbReference>
<keyword evidence="6" id="KW-0418">Kinase</keyword>
<dbReference type="SUPFAM" id="SSF81606">
    <property type="entry name" value="PP2C-like"/>
    <property type="match status" value="1"/>
</dbReference>
<proteinExistence type="predicted"/>
<keyword evidence="2" id="KW-0597">Phosphoprotein</keyword>
<evidence type="ECO:0000256" key="11">
    <source>
        <dbReference type="ARBA" id="ARBA00023211"/>
    </source>
</evidence>
<gene>
    <name evidence="17" type="ORF">SAV14893_078510</name>
</gene>
<dbReference type="EMBL" id="BJHX01000001">
    <property type="protein sequence ID" value="GDY68458.1"/>
    <property type="molecule type" value="Genomic_DNA"/>
</dbReference>
<evidence type="ECO:0000256" key="8">
    <source>
        <dbReference type="ARBA" id="ARBA00022840"/>
    </source>
</evidence>
<evidence type="ECO:0000256" key="12">
    <source>
        <dbReference type="ARBA" id="ARBA00047761"/>
    </source>
</evidence>
<evidence type="ECO:0000256" key="10">
    <source>
        <dbReference type="ARBA" id="ARBA00022912"/>
    </source>
</evidence>
<protein>
    <recommendedName>
        <fullName evidence="1">protein-serine/threonine phosphatase</fullName>
        <ecNumber evidence="1">3.1.3.16</ecNumber>
    </recommendedName>
    <alternativeName>
        <fullName evidence="15">Protein-serine/threonine phosphatase</fullName>
    </alternativeName>
    <alternativeName>
        <fullName evidence="14">Serine/threonine-protein kinase</fullName>
    </alternativeName>
</protein>
<organism evidence="17 18">
    <name type="scientific">Streptomyces avermitilis</name>
    <dbReference type="NCBI Taxonomy" id="33903"/>
    <lineage>
        <taxon>Bacteria</taxon>
        <taxon>Bacillati</taxon>
        <taxon>Actinomycetota</taxon>
        <taxon>Actinomycetes</taxon>
        <taxon>Kitasatosporales</taxon>
        <taxon>Streptomycetaceae</taxon>
        <taxon>Streptomyces</taxon>
    </lineage>
</organism>
<keyword evidence="11" id="KW-0464">Manganese</keyword>
<name>A0A4D4M9D8_STRAX</name>
<keyword evidence="10" id="KW-0904">Protein phosphatase</keyword>
<evidence type="ECO:0000256" key="2">
    <source>
        <dbReference type="ARBA" id="ARBA00022553"/>
    </source>
</evidence>
<dbReference type="SUPFAM" id="SSF55874">
    <property type="entry name" value="ATPase domain of HSP90 chaperone/DNA topoisomerase II/histidine kinase"/>
    <property type="match status" value="1"/>
</dbReference>
<dbReference type="GO" id="GO:0016301">
    <property type="term" value="F:kinase activity"/>
    <property type="evidence" value="ECO:0007669"/>
    <property type="project" value="UniProtKB-KW"/>
</dbReference>
<evidence type="ECO:0000256" key="4">
    <source>
        <dbReference type="ARBA" id="ARBA00022723"/>
    </source>
</evidence>
<dbReference type="Gene3D" id="3.60.40.10">
    <property type="entry name" value="PPM-type phosphatase domain"/>
    <property type="match status" value="1"/>
</dbReference>
<dbReference type="InterPro" id="IPR036890">
    <property type="entry name" value="HATPase_C_sf"/>
</dbReference>
<dbReference type="CDD" id="cd16936">
    <property type="entry name" value="HATPase_RsbW-like"/>
    <property type="match status" value="1"/>
</dbReference>
<dbReference type="InterPro" id="IPR003594">
    <property type="entry name" value="HATPase_dom"/>
</dbReference>
<keyword evidence="7" id="KW-0378">Hydrolase</keyword>
<evidence type="ECO:0000259" key="16">
    <source>
        <dbReference type="SMART" id="SM00331"/>
    </source>
</evidence>
<dbReference type="InterPro" id="IPR029016">
    <property type="entry name" value="GAF-like_dom_sf"/>
</dbReference>
<dbReference type="Pfam" id="PF13581">
    <property type="entry name" value="HATPase_c_2"/>
    <property type="match status" value="1"/>
</dbReference>
<evidence type="ECO:0000256" key="3">
    <source>
        <dbReference type="ARBA" id="ARBA00022679"/>
    </source>
</evidence>
<evidence type="ECO:0000256" key="1">
    <source>
        <dbReference type="ARBA" id="ARBA00013081"/>
    </source>
</evidence>
<dbReference type="SUPFAM" id="SSF55781">
    <property type="entry name" value="GAF domain-like"/>
    <property type="match status" value="1"/>
</dbReference>
<comment type="caution">
    <text evidence="17">The sequence shown here is derived from an EMBL/GenBank/DDBJ whole genome shotgun (WGS) entry which is preliminary data.</text>
</comment>
<evidence type="ECO:0000256" key="7">
    <source>
        <dbReference type="ARBA" id="ARBA00022801"/>
    </source>
</evidence>
<sequence length="599" mass="64369">MRARHVQGRRFTLSAFRLEDGYGHPTGVVTLITDATKQYRSYDQLELLQHASAHIGRSLGVEQTAQDLVDTLVPAMGDVAWANLAEAVFDGNEPPKLVGAGDPHLRRAALASATEPWSTELLQPGAAIPPYRDTPGLRRMQHGGAVLLSPATAITLVNSSEPDERFVPKHGHSAMWAPLYARGLVLGSVTVWRTERTEPFDKQDADLLTEITSRAALSVDNARRYVREHRAAVALQQRLLPRATTETPAADTAGLYLPAGGGAEISGDWFDVIPLPSLRTAFVVGDVVGHGLHATATMGRLRTAVQTLADLELDPTELLTHLDDLVTRLAAEASPEHRDTVGATCLYATYDPITGRCLLASAGHPPPVLVQPDGTAQVVGELSPGPPLGVGGMPFETTALDLAPGSVLALYTDGLIQHVHHDPVAGLARLTDRLTTSCRPGRPLEETGRAVIAPATDSPPHDDITLLLARTRALPPEATAEWDFAADPAVVTDARKAVADQLAVWELDDLAFTTELVVSELVTNAIRYAEGPVGVRLIRDEALICEVTDTSNTQPRPRRARWSDEGGRGLFLVAQFTTRWGSRYGQAGKTIWAEQSLAS</sequence>
<keyword evidence="3" id="KW-0808">Transferase</keyword>
<evidence type="ECO:0000256" key="5">
    <source>
        <dbReference type="ARBA" id="ARBA00022741"/>
    </source>
</evidence>
<reference evidence="17 18" key="1">
    <citation type="submission" date="2019-04" db="EMBL/GenBank/DDBJ databases">
        <title>Draft genome sequences of Streptomyces avermitilis NBRC 14893.</title>
        <authorList>
            <person name="Komaki H."/>
            <person name="Tamura T."/>
            <person name="Hosoyama A."/>
        </authorList>
    </citation>
    <scope>NUCLEOTIDE SEQUENCE [LARGE SCALE GENOMIC DNA]</scope>
    <source>
        <strain evidence="17 18">NBRC 14893</strain>
    </source>
</reference>
<dbReference type="SMART" id="SM00331">
    <property type="entry name" value="PP2C_SIG"/>
    <property type="match status" value="1"/>
</dbReference>
<keyword evidence="4" id="KW-0479">Metal-binding</keyword>
<evidence type="ECO:0000313" key="18">
    <source>
        <dbReference type="Proteomes" id="UP000302139"/>
    </source>
</evidence>
<evidence type="ECO:0000256" key="13">
    <source>
        <dbReference type="ARBA" id="ARBA00056274"/>
    </source>
</evidence>
<dbReference type="InterPro" id="IPR052016">
    <property type="entry name" value="Bact_Sigma-Reg"/>
</dbReference>
<evidence type="ECO:0000256" key="6">
    <source>
        <dbReference type="ARBA" id="ARBA00022777"/>
    </source>
</evidence>
<keyword evidence="5" id="KW-0547">Nucleotide-binding</keyword>
<dbReference type="Gene3D" id="3.30.565.10">
    <property type="entry name" value="Histidine kinase-like ATPase, C-terminal domain"/>
    <property type="match status" value="1"/>
</dbReference>
<comment type="function">
    <text evidence="13">Primarily acts as an independent SigF regulator that is sensitive to the osmosensory signal, mediating the cross talk of PknD with the SigF regulon. Possesses both phosphatase and kinase activities. The kinase domain functions as a classic anti-sigma factor-like kinase to phosphorylate the anti-anti-sigma factor domain at the canonical regulatory site, and the phosphatase domain antagonizes this activity.</text>
</comment>
<dbReference type="GO" id="GO:0046872">
    <property type="term" value="F:metal ion binding"/>
    <property type="evidence" value="ECO:0007669"/>
    <property type="project" value="UniProtKB-KW"/>
</dbReference>